<dbReference type="GO" id="GO:0003677">
    <property type="term" value="F:DNA binding"/>
    <property type="evidence" value="ECO:0007669"/>
    <property type="project" value="UniProtKB-KW"/>
</dbReference>
<dbReference type="InterPro" id="IPR010998">
    <property type="entry name" value="Integrase_recombinase_N"/>
</dbReference>
<comment type="caution">
    <text evidence="4">The sequence shown here is derived from an EMBL/GenBank/DDBJ whole genome shotgun (WGS) entry which is preliminary data.</text>
</comment>
<dbReference type="PROSITE" id="PS51898">
    <property type="entry name" value="TYR_RECOMBINASE"/>
    <property type="match status" value="1"/>
</dbReference>
<evidence type="ECO:0000256" key="2">
    <source>
        <dbReference type="ARBA" id="ARBA00023172"/>
    </source>
</evidence>
<feature type="domain" description="Tyr recombinase" evidence="3">
    <location>
        <begin position="263"/>
        <end position="450"/>
    </location>
</feature>
<sequence length="454" mass="52748">MSNILLLLQRVHQNVHQTRHSLDKKKFSEPKIYTGGVDITLWNELSKEEQSHAISKDWYIYYKFLDATTGKLKRMPNIKGGCNRFKTKRERIAILTKLRDALEYLLEKGLNPYLDADLSLLDAKSSNSNESKKTITAPIVNKPEVTKISEPIKTEPIEPVLSIKEAFEYALKIKKKSLNETSYMNFAGRINRFKKALDQNAPITSLNRKQTNEYLNSVLESTSARNRNNTRIDLSTLFEVLANDEIIPENFIKRINTLKTKPERNKTYTPDMQESIYSYLKKNDPLLLLFIKFISYNFLRPVEVCRLKVGDLDIKDKKLYVRAKNKLVKIKIIPEILIKDLPDLSLMNKADFLFTPSQIGGEWIATENNRRDHFSKRFKAIVKDHFGLGADYGMYSFRHTFITKLYRELRKSYSPFEAKSILMNITGHSTMSALELYLRDIDAELPEDYSHLLE</sequence>
<evidence type="ECO:0000313" key="5">
    <source>
        <dbReference type="Proteomes" id="UP000248840"/>
    </source>
</evidence>
<dbReference type="Proteomes" id="UP000248840">
    <property type="component" value="Unassembled WGS sequence"/>
</dbReference>
<dbReference type="SUPFAM" id="SSF56349">
    <property type="entry name" value="DNA breaking-rejoining enzymes"/>
    <property type="match status" value="1"/>
</dbReference>
<evidence type="ECO:0000313" key="4">
    <source>
        <dbReference type="EMBL" id="RAR75844.1"/>
    </source>
</evidence>
<protein>
    <submittedName>
        <fullName evidence="4">Site-specific recombinase XerD</fullName>
    </submittedName>
</protein>
<dbReference type="AlphaFoldDB" id="A0A328YR33"/>
<evidence type="ECO:0000256" key="1">
    <source>
        <dbReference type="ARBA" id="ARBA00023125"/>
    </source>
</evidence>
<dbReference type="EMBL" id="QLSZ01000001">
    <property type="protein sequence ID" value="RAR75844.1"/>
    <property type="molecule type" value="Genomic_DNA"/>
</dbReference>
<dbReference type="InterPro" id="IPR013762">
    <property type="entry name" value="Integrase-like_cat_sf"/>
</dbReference>
<proteinExistence type="predicted"/>
<dbReference type="OrthoDB" id="9806835at2"/>
<dbReference type="Gene3D" id="1.10.443.10">
    <property type="entry name" value="Intergrase catalytic core"/>
    <property type="match status" value="1"/>
</dbReference>
<organism evidence="4 5">
    <name type="scientific">Flavobacterium aciduliphilum</name>
    <dbReference type="NCBI Taxonomy" id="1101402"/>
    <lineage>
        <taxon>Bacteria</taxon>
        <taxon>Pseudomonadati</taxon>
        <taxon>Bacteroidota</taxon>
        <taxon>Flavobacteriia</taxon>
        <taxon>Flavobacteriales</taxon>
        <taxon>Flavobacteriaceae</taxon>
        <taxon>Flavobacterium</taxon>
    </lineage>
</organism>
<gene>
    <name evidence="4" type="ORF">CLV55_101549</name>
</gene>
<name>A0A328YR33_9FLAO</name>
<dbReference type="GO" id="GO:0006310">
    <property type="term" value="P:DNA recombination"/>
    <property type="evidence" value="ECO:0007669"/>
    <property type="project" value="UniProtKB-KW"/>
</dbReference>
<dbReference type="CDD" id="cd00397">
    <property type="entry name" value="DNA_BRE_C"/>
    <property type="match status" value="1"/>
</dbReference>
<dbReference type="GO" id="GO:0015074">
    <property type="term" value="P:DNA integration"/>
    <property type="evidence" value="ECO:0007669"/>
    <property type="project" value="InterPro"/>
</dbReference>
<keyword evidence="5" id="KW-1185">Reference proteome</keyword>
<keyword evidence="2" id="KW-0233">DNA recombination</keyword>
<keyword evidence="1" id="KW-0238">DNA-binding</keyword>
<dbReference type="InterPro" id="IPR011010">
    <property type="entry name" value="DNA_brk_join_enz"/>
</dbReference>
<accession>A0A328YR33</accession>
<dbReference type="Gene3D" id="1.10.150.130">
    <property type="match status" value="1"/>
</dbReference>
<evidence type="ECO:0000259" key="3">
    <source>
        <dbReference type="PROSITE" id="PS51898"/>
    </source>
</evidence>
<dbReference type="InterPro" id="IPR002104">
    <property type="entry name" value="Integrase_catalytic"/>
</dbReference>
<reference evidence="4 5" key="1">
    <citation type="submission" date="2018-06" db="EMBL/GenBank/DDBJ databases">
        <title>Genomic Encyclopedia of Archaeal and Bacterial Type Strains, Phase II (KMG-II): from individual species to whole genera.</title>
        <authorList>
            <person name="Goeker M."/>
        </authorList>
    </citation>
    <scope>NUCLEOTIDE SEQUENCE [LARGE SCALE GENOMIC DNA]</scope>
    <source>
        <strain evidence="4 5">DSM 25663</strain>
    </source>
</reference>
<dbReference type="RefSeq" id="WP_112112180.1">
    <property type="nucleotide sequence ID" value="NZ_QLSZ01000001.1"/>
</dbReference>
<dbReference type="Pfam" id="PF00589">
    <property type="entry name" value="Phage_integrase"/>
    <property type="match status" value="1"/>
</dbReference>